<dbReference type="RefSeq" id="WP_285673523.1">
    <property type="nucleotide sequence ID" value="NZ_BSYI01000036.1"/>
</dbReference>
<sequence length="631" mass="65109">MRFSILLLPLLGALLATPLAAAERIALVIGNAAYAHTPRLSNPARDSAAIAAALEAAGFAVTRAGDADFDTMRQALAGFRRAATEAEVAVIYFAGHGLEVNRTNYLLPVDADPREPGDLVFHGLRLDTLRRAVRPARRLSLVILDACRDNPFVARMAELAGSRSLGIGRGLGRADEAGENELVAYAAKEGTIAQDGVAGGNSPYAAALALKLREPGLEINQLFREVYDEVVLATGGRQEPAVYGSLSAAAFYFVPAAPVPEPEPDPAAAPPAGPQLEAAYVTAIAGSEDPRDYEEYLARWPEGFFAGVARRRLEGFAADMPGSDPEPAAPVPGGGGQRVAAVQPDAPAAMPGGTEEDAADTPASGPDTAFRPDRAQIREAQARLNILGLDAGPPDGVIGPRMRAAIAAFQQRKRLAVSGEFDSVTFAALQADRLATRKLAAYLAGLETAQEAEPAAPEAPGGAGPVPPPEAGAGPPVTPAGPSELFATTGVNLRAGPGTGHPVIGALQRNQRVTVVGRSADGVWRAVRVQGREAFVHGSYLSPRRVTSAPRPERAEPAPTAAPPASRTQAIVAAPGPRPAAAAAAAPRPAVQVPVQRSAPTPRRDDAAAIDQRLRGGRSVDGRGEGGGGGK</sequence>
<feature type="chain" id="PRO_5045277542" description="Caspase family p20 domain-containing protein" evidence="2">
    <location>
        <begin position="22"/>
        <end position="631"/>
    </location>
</feature>
<dbReference type="Pfam" id="PF00656">
    <property type="entry name" value="Peptidase_C14"/>
    <property type="match status" value="1"/>
</dbReference>
<evidence type="ECO:0000256" key="1">
    <source>
        <dbReference type="SAM" id="MobiDB-lite"/>
    </source>
</evidence>
<keyword evidence="6" id="KW-1185">Reference proteome</keyword>
<dbReference type="PANTHER" id="PTHR22576:SF37">
    <property type="entry name" value="MUCOSA-ASSOCIATED LYMPHOID TISSUE LYMPHOMA TRANSLOCATION PROTEIN 1"/>
    <property type="match status" value="1"/>
</dbReference>
<dbReference type="InterPro" id="IPR011600">
    <property type="entry name" value="Pept_C14_caspase"/>
</dbReference>
<dbReference type="InterPro" id="IPR003646">
    <property type="entry name" value="SH3-like_bac-type"/>
</dbReference>
<dbReference type="PROSITE" id="PS50208">
    <property type="entry name" value="CASPASE_P20"/>
    <property type="match status" value="1"/>
</dbReference>
<dbReference type="InterPro" id="IPR036366">
    <property type="entry name" value="PGBDSf"/>
</dbReference>
<feature type="domain" description="SH3b" evidence="4">
    <location>
        <begin position="481"/>
        <end position="545"/>
    </location>
</feature>
<dbReference type="PANTHER" id="PTHR22576">
    <property type="entry name" value="MUCOSA ASSOCIATED LYMPHOID TISSUE LYMPHOMA TRANSLOCATION PROTEIN 1/PARACASPASE"/>
    <property type="match status" value="1"/>
</dbReference>
<dbReference type="SMART" id="SM00287">
    <property type="entry name" value="SH3b"/>
    <property type="match status" value="1"/>
</dbReference>
<feature type="region of interest" description="Disordered" evidence="1">
    <location>
        <begin position="543"/>
        <end position="631"/>
    </location>
</feature>
<dbReference type="InterPro" id="IPR001309">
    <property type="entry name" value="Pept_C14_p20"/>
</dbReference>
<feature type="domain" description="Caspase family p20" evidence="3">
    <location>
        <begin position="22"/>
        <end position="151"/>
    </location>
</feature>
<evidence type="ECO:0000259" key="3">
    <source>
        <dbReference type="PROSITE" id="PS50208"/>
    </source>
</evidence>
<dbReference type="Gene3D" id="1.10.101.10">
    <property type="entry name" value="PGBD-like superfamily/PGBD"/>
    <property type="match status" value="1"/>
</dbReference>
<feature type="compositionally biased region" description="Low complexity" evidence="1">
    <location>
        <begin position="557"/>
        <end position="597"/>
    </location>
</feature>
<reference evidence="5 6" key="1">
    <citation type="submission" date="2023-04" db="EMBL/GenBank/DDBJ databases">
        <title>Marinoamorphus aggregata gen. nov., sp. Nov., isolate from tissue of brittle star Ophioplocus japonicus.</title>
        <authorList>
            <person name="Kawano K."/>
            <person name="Sawayama S."/>
            <person name="Nakagawa S."/>
        </authorList>
    </citation>
    <scope>NUCLEOTIDE SEQUENCE [LARGE SCALE GENOMIC DNA]</scope>
    <source>
        <strain evidence="5 6">NKW23</strain>
    </source>
</reference>
<dbReference type="EMBL" id="BSYI01000036">
    <property type="protein sequence ID" value="GMG84477.1"/>
    <property type="molecule type" value="Genomic_DNA"/>
</dbReference>
<dbReference type="Pfam" id="PF01471">
    <property type="entry name" value="PG_binding_1"/>
    <property type="match status" value="1"/>
</dbReference>
<feature type="region of interest" description="Disordered" evidence="1">
    <location>
        <begin position="451"/>
        <end position="485"/>
    </location>
</feature>
<name>A0ABQ6LN96_9RHOB</name>
<dbReference type="Gene3D" id="3.40.50.1460">
    <property type="match status" value="1"/>
</dbReference>
<dbReference type="InterPro" id="IPR002477">
    <property type="entry name" value="Peptidoglycan-bd-like"/>
</dbReference>
<evidence type="ECO:0000313" key="5">
    <source>
        <dbReference type="EMBL" id="GMG84477.1"/>
    </source>
</evidence>
<feature type="signal peptide" evidence="2">
    <location>
        <begin position="1"/>
        <end position="21"/>
    </location>
</feature>
<dbReference type="Proteomes" id="UP001239909">
    <property type="component" value="Unassembled WGS sequence"/>
</dbReference>
<evidence type="ECO:0000256" key="2">
    <source>
        <dbReference type="SAM" id="SignalP"/>
    </source>
</evidence>
<evidence type="ECO:0000259" key="4">
    <source>
        <dbReference type="PROSITE" id="PS51781"/>
    </source>
</evidence>
<evidence type="ECO:0008006" key="7">
    <source>
        <dbReference type="Google" id="ProtNLM"/>
    </source>
</evidence>
<dbReference type="SUPFAM" id="SSF47090">
    <property type="entry name" value="PGBD-like"/>
    <property type="match status" value="1"/>
</dbReference>
<keyword evidence="2" id="KW-0732">Signal</keyword>
<feature type="compositionally biased region" description="Low complexity" evidence="1">
    <location>
        <begin position="451"/>
        <end position="460"/>
    </location>
</feature>
<dbReference type="Gene3D" id="2.30.30.40">
    <property type="entry name" value="SH3 Domains"/>
    <property type="match status" value="1"/>
</dbReference>
<dbReference type="SUPFAM" id="SSF52129">
    <property type="entry name" value="Caspase-like"/>
    <property type="match status" value="1"/>
</dbReference>
<organism evidence="5 6">
    <name type="scientific">Paralimibaculum aggregatum</name>
    <dbReference type="NCBI Taxonomy" id="3036245"/>
    <lineage>
        <taxon>Bacteria</taxon>
        <taxon>Pseudomonadati</taxon>
        <taxon>Pseudomonadota</taxon>
        <taxon>Alphaproteobacteria</taxon>
        <taxon>Rhodobacterales</taxon>
        <taxon>Paracoccaceae</taxon>
        <taxon>Paralimibaculum</taxon>
    </lineage>
</organism>
<evidence type="ECO:0000313" key="6">
    <source>
        <dbReference type="Proteomes" id="UP001239909"/>
    </source>
</evidence>
<dbReference type="PROSITE" id="PS51781">
    <property type="entry name" value="SH3B"/>
    <property type="match status" value="1"/>
</dbReference>
<feature type="compositionally biased region" description="Basic and acidic residues" evidence="1">
    <location>
        <begin position="602"/>
        <end position="624"/>
    </location>
</feature>
<dbReference type="InterPro" id="IPR036365">
    <property type="entry name" value="PGBD-like_sf"/>
</dbReference>
<proteinExistence type="predicted"/>
<feature type="region of interest" description="Disordered" evidence="1">
    <location>
        <begin position="317"/>
        <end position="370"/>
    </location>
</feature>
<dbReference type="InterPro" id="IPR029030">
    <property type="entry name" value="Caspase-like_dom_sf"/>
</dbReference>
<comment type="caution">
    <text evidence="5">The sequence shown here is derived from an EMBL/GenBank/DDBJ whole genome shotgun (WGS) entry which is preliminary data.</text>
</comment>
<accession>A0ABQ6LN96</accession>
<dbReference type="Pfam" id="PF08239">
    <property type="entry name" value="SH3_3"/>
    <property type="match status" value="1"/>
</dbReference>
<gene>
    <name evidence="5" type="ORF">LNKW23_36930</name>
</gene>
<dbReference type="InterPro" id="IPR052039">
    <property type="entry name" value="Caspase-related_regulators"/>
</dbReference>
<protein>
    <recommendedName>
        <fullName evidence="7">Caspase family p20 domain-containing protein</fullName>
    </recommendedName>
</protein>